<proteinExistence type="predicted"/>
<gene>
    <name evidence="2" type="ORF">UA18_02427</name>
    <name evidence="1" type="ORF">UA18_03212</name>
</gene>
<evidence type="ECO:0000313" key="3">
    <source>
        <dbReference type="Proteomes" id="UP000196218"/>
    </source>
</evidence>
<dbReference type="EMBL" id="FKJW01000004">
    <property type="protein sequence ID" value="SAJ95514.1"/>
    <property type="molecule type" value="Genomic_DNA"/>
</dbReference>
<reference evidence="1 3" key="1">
    <citation type="submission" date="2016-04" db="EMBL/GenBank/DDBJ databases">
        <authorList>
            <person name="Peeters C."/>
        </authorList>
    </citation>
    <scope>NUCLEOTIDE SEQUENCE [LARGE SCALE GENOMIC DNA]</scope>
    <source>
        <strain evidence="1">LMG 29311</strain>
    </source>
</reference>
<dbReference type="RefSeq" id="WP_088925851.1">
    <property type="nucleotide sequence ID" value="NZ_CADFGW010000029.1"/>
</dbReference>
<accession>A0ABD7L620</accession>
<name>A0ABD7L620_9BURK</name>
<evidence type="ECO:0000313" key="1">
    <source>
        <dbReference type="EMBL" id="SAJ95514.1"/>
    </source>
</evidence>
<sequence>MPGKLTDEQSAILIASAHRLDELSSVYLAEELRSVLRALLAPTQQPSGEATDIQWWLAELDQYGNPKLSDGAHRERAGADKAMYLIKNLGLDNKGKRWAVARVELSEPRPSANGVNMEAVATCRAMVDAARAQGGES</sequence>
<dbReference type="AlphaFoldDB" id="A0ABD7L620"/>
<dbReference type="Proteomes" id="UP000196218">
    <property type="component" value="Unassembled WGS sequence"/>
</dbReference>
<evidence type="ECO:0008006" key="4">
    <source>
        <dbReference type="Google" id="ProtNLM"/>
    </source>
</evidence>
<evidence type="ECO:0000313" key="2">
    <source>
        <dbReference type="EMBL" id="SAK20290.1"/>
    </source>
</evidence>
<comment type="caution">
    <text evidence="1">The sequence shown here is derived from an EMBL/GenBank/DDBJ whole genome shotgun (WGS) entry which is preliminary data.</text>
</comment>
<dbReference type="EMBL" id="FKJW01000003">
    <property type="protein sequence ID" value="SAK20290.1"/>
    <property type="molecule type" value="Genomic_DNA"/>
</dbReference>
<organism evidence="1 3">
    <name type="scientific">Burkholderia multivorans</name>
    <dbReference type="NCBI Taxonomy" id="87883"/>
    <lineage>
        <taxon>Bacteria</taxon>
        <taxon>Pseudomonadati</taxon>
        <taxon>Pseudomonadota</taxon>
        <taxon>Betaproteobacteria</taxon>
        <taxon>Burkholderiales</taxon>
        <taxon>Burkholderiaceae</taxon>
        <taxon>Burkholderia</taxon>
        <taxon>Burkholderia cepacia complex</taxon>
    </lineage>
</organism>
<protein>
    <recommendedName>
        <fullName evidence="4">Bacteriophage protein</fullName>
    </recommendedName>
</protein>